<gene>
    <name evidence="3" type="primary">chmD</name>
    <name evidence="3" type="ORF">Pla100_29570</name>
</gene>
<dbReference type="AlphaFoldDB" id="A0A5C6AAK8"/>
<keyword evidence="4" id="KW-1185">Reference proteome</keyword>
<evidence type="ECO:0000259" key="2">
    <source>
        <dbReference type="Pfam" id="PF01370"/>
    </source>
</evidence>
<name>A0A5C6AAK8_9BACT</name>
<keyword evidence="1" id="KW-0520">NAD</keyword>
<evidence type="ECO:0000313" key="3">
    <source>
        <dbReference type="EMBL" id="TWT96476.1"/>
    </source>
</evidence>
<dbReference type="EMBL" id="SJPM01000005">
    <property type="protein sequence ID" value="TWT96476.1"/>
    <property type="molecule type" value="Genomic_DNA"/>
</dbReference>
<sequence>MEPILERVGILSPTLKSEMKRNIDFGRPVLVAGGGGFIGGHLVADLHRRGYRDIRVVDVKPFDQWYQRFEYAHNTVADLNDLDNCQNACREVGDVYNLACNMGGMGFIENNKALCMISVLINTHLLIAARDQKAERFFFGSSACVYNADKQVNEDVIPLKESDAYPAMPEDGYGWEKLFSERMCRHFREDFGLETRVARFHNVYGPLGTWQGGREKAPAAICRKVLEAIHHGTNEIEIWGDGKQTRSFTFIDDCLHGINLIQHSDLTEPINLGSSELVTINGLVDIVEQIAGVELTRRYNLDAPKGVNGRNSDNTMIEDRLGWSPSTRLRDGMEKTYDWISEQFNHHLQAKTTFTA</sequence>
<proteinExistence type="predicted"/>
<evidence type="ECO:0000256" key="1">
    <source>
        <dbReference type="ARBA" id="ARBA00023027"/>
    </source>
</evidence>
<dbReference type="Gene3D" id="3.40.50.720">
    <property type="entry name" value="NAD(P)-binding Rossmann-like Domain"/>
    <property type="match status" value="1"/>
</dbReference>
<dbReference type="Gene3D" id="3.90.25.10">
    <property type="entry name" value="UDP-galactose 4-epimerase, domain 1"/>
    <property type="match status" value="1"/>
</dbReference>
<evidence type="ECO:0000313" key="4">
    <source>
        <dbReference type="Proteomes" id="UP000316213"/>
    </source>
</evidence>
<dbReference type="SUPFAM" id="SSF51735">
    <property type="entry name" value="NAD(P)-binding Rossmann-fold domains"/>
    <property type="match status" value="1"/>
</dbReference>
<accession>A0A5C6AAK8</accession>
<dbReference type="PANTHER" id="PTHR43574">
    <property type="entry name" value="EPIMERASE-RELATED"/>
    <property type="match status" value="1"/>
</dbReference>
<comment type="caution">
    <text evidence="3">The sequence shown here is derived from an EMBL/GenBank/DDBJ whole genome shotgun (WGS) entry which is preliminary data.</text>
</comment>
<feature type="domain" description="NAD-dependent epimerase/dehydratase" evidence="2">
    <location>
        <begin position="29"/>
        <end position="263"/>
    </location>
</feature>
<dbReference type="InterPro" id="IPR036291">
    <property type="entry name" value="NAD(P)-bd_dom_sf"/>
</dbReference>
<protein>
    <submittedName>
        <fullName evidence="3">dTDP-4-oxo-6-deoxy-D-allose reductase</fullName>
        <ecNumber evidence="3">1.1.1.-</ecNumber>
    </submittedName>
</protein>
<dbReference type="Proteomes" id="UP000316213">
    <property type="component" value="Unassembled WGS sequence"/>
</dbReference>
<reference evidence="3 4" key="1">
    <citation type="submission" date="2019-02" db="EMBL/GenBank/DDBJ databases">
        <title>Deep-cultivation of Planctomycetes and their phenomic and genomic characterization uncovers novel biology.</title>
        <authorList>
            <person name="Wiegand S."/>
            <person name="Jogler M."/>
            <person name="Boedeker C."/>
            <person name="Pinto D."/>
            <person name="Vollmers J."/>
            <person name="Rivas-Marin E."/>
            <person name="Kohn T."/>
            <person name="Peeters S.H."/>
            <person name="Heuer A."/>
            <person name="Rast P."/>
            <person name="Oberbeckmann S."/>
            <person name="Bunk B."/>
            <person name="Jeske O."/>
            <person name="Meyerdierks A."/>
            <person name="Storesund J.E."/>
            <person name="Kallscheuer N."/>
            <person name="Luecker S."/>
            <person name="Lage O.M."/>
            <person name="Pohl T."/>
            <person name="Merkel B.J."/>
            <person name="Hornburger P."/>
            <person name="Mueller R.-W."/>
            <person name="Bruemmer F."/>
            <person name="Labrenz M."/>
            <person name="Spormann A.M."/>
            <person name="Op Den Camp H."/>
            <person name="Overmann J."/>
            <person name="Amann R."/>
            <person name="Jetten M.S.M."/>
            <person name="Mascher T."/>
            <person name="Medema M.H."/>
            <person name="Devos D.P."/>
            <person name="Kaster A.-K."/>
            <person name="Ovreas L."/>
            <person name="Rohde M."/>
            <person name="Galperin M.Y."/>
            <person name="Jogler C."/>
        </authorList>
    </citation>
    <scope>NUCLEOTIDE SEQUENCE [LARGE SCALE GENOMIC DNA]</scope>
    <source>
        <strain evidence="3 4">Pla100</strain>
    </source>
</reference>
<organism evidence="3 4">
    <name type="scientific">Neorhodopirellula pilleata</name>
    <dbReference type="NCBI Taxonomy" id="2714738"/>
    <lineage>
        <taxon>Bacteria</taxon>
        <taxon>Pseudomonadati</taxon>
        <taxon>Planctomycetota</taxon>
        <taxon>Planctomycetia</taxon>
        <taxon>Pirellulales</taxon>
        <taxon>Pirellulaceae</taxon>
        <taxon>Neorhodopirellula</taxon>
    </lineage>
</organism>
<dbReference type="GO" id="GO:0016491">
    <property type="term" value="F:oxidoreductase activity"/>
    <property type="evidence" value="ECO:0007669"/>
    <property type="project" value="UniProtKB-KW"/>
</dbReference>
<dbReference type="InterPro" id="IPR001509">
    <property type="entry name" value="Epimerase_deHydtase"/>
</dbReference>
<dbReference type="EC" id="1.1.1.-" evidence="3"/>
<dbReference type="Pfam" id="PF01370">
    <property type="entry name" value="Epimerase"/>
    <property type="match status" value="1"/>
</dbReference>
<keyword evidence="3" id="KW-0560">Oxidoreductase</keyword>